<dbReference type="PANTHER" id="PTHR43877:SF2">
    <property type="entry name" value="AMINOALKYLPHOSPHONATE N-ACETYLTRANSFERASE-RELATED"/>
    <property type="match status" value="1"/>
</dbReference>
<evidence type="ECO:0000256" key="2">
    <source>
        <dbReference type="ARBA" id="ARBA00023315"/>
    </source>
</evidence>
<dbReference type="Pfam" id="PF24553">
    <property type="entry name" value="Rv0428c_C"/>
    <property type="match status" value="1"/>
</dbReference>
<feature type="domain" description="N-acetyltransferase" evidence="3">
    <location>
        <begin position="104"/>
        <end position="250"/>
    </location>
</feature>
<dbReference type="InterPro" id="IPR050832">
    <property type="entry name" value="Bact_Acetyltransf"/>
</dbReference>
<dbReference type="SUPFAM" id="SSF55729">
    <property type="entry name" value="Acyl-CoA N-acyltransferases (Nat)"/>
    <property type="match status" value="1"/>
</dbReference>
<dbReference type="InterPro" id="IPR000182">
    <property type="entry name" value="GNAT_dom"/>
</dbReference>
<reference evidence="4" key="2">
    <citation type="submission" date="2023-01" db="EMBL/GenBank/DDBJ databases">
        <title>Draft genome sequence of Devosia yakushimensis strain NBRC 103855.</title>
        <authorList>
            <person name="Sun Q."/>
            <person name="Mori K."/>
        </authorList>
    </citation>
    <scope>NUCLEOTIDE SEQUENCE</scope>
    <source>
        <strain evidence="4">NBRC 103855</strain>
    </source>
</reference>
<comment type="caution">
    <text evidence="4">The sequence shown here is derived from an EMBL/GenBank/DDBJ whole genome shotgun (WGS) entry which is preliminary data.</text>
</comment>
<evidence type="ECO:0000256" key="1">
    <source>
        <dbReference type="ARBA" id="ARBA00022679"/>
    </source>
</evidence>
<dbReference type="EMBL" id="BSNG01000001">
    <property type="protein sequence ID" value="GLQ08588.1"/>
    <property type="molecule type" value="Genomic_DNA"/>
</dbReference>
<accession>A0ABQ5U9F2</accession>
<evidence type="ECO:0000313" key="4">
    <source>
        <dbReference type="EMBL" id="GLQ08588.1"/>
    </source>
</evidence>
<sequence>MSLPTAPEIEHACLKAWPALEEERYGAWIARFANGYTKRANSVQSLDVDDDQDAPRRIEAVAQAYRQRGLRPTFRVTPLVGAGVLSALDDKGWAFYEPSLVLAMELPKRARPVAATTRLFEAADPEWRQAQGAMAGYGEAESSALAGILDKIAVPARGVLVYDDAYRPVGAALAINADGIAIFLNVVVDPSARGQGYGRAVMHAALNWTSQSGAERSAIQVLGDNETAQSLYRSLGFAEVYSYHYRRAPE</sequence>
<dbReference type="InterPro" id="IPR056935">
    <property type="entry name" value="Rv0428c-like_C"/>
</dbReference>
<dbReference type="PANTHER" id="PTHR43877">
    <property type="entry name" value="AMINOALKYLPHOSPHONATE N-ACETYLTRANSFERASE-RELATED-RELATED"/>
    <property type="match status" value="1"/>
</dbReference>
<keyword evidence="1" id="KW-0808">Transferase</keyword>
<dbReference type="CDD" id="cd04301">
    <property type="entry name" value="NAT_SF"/>
    <property type="match status" value="1"/>
</dbReference>
<name>A0ABQ5U9F2_9HYPH</name>
<gene>
    <name evidence="4" type="ORF">GCM10007913_05200</name>
</gene>
<proteinExistence type="predicted"/>
<evidence type="ECO:0000259" key="3">
    <source>
        <dbReference type="PROSITE" id="PS51186"/>
    </source>
</evidence>
<keyword evidence="2" id="KW-0012">Acyltransferase</keyword>
<dbReference type="Gene3D" id="3.40.630.30">
    <property type="match status" value="1"/>
</dbReference>
<dbReference type="Proteomes" id="UP001161406">
    <property type="component" value="Unassembled WGS sequence"/>
</dbReference>
<dbReference type="PROSITE" id="PS51186">
    <property type="entry name" value="GNAT"/>
    <property type="match status" value="1"/>
</dbReference>
<protein>
    <submittedName>
        <fullName evidence="4">N-acetyltransferase</fullName>
    </submittedName>
</protein>
<keyword evidence="5" id="KW-1185">Reference proteome</keyword>
<dbReference type="RefSeq" id="WP_284387631.1">
    <property type="nucleotide sequence ID" value="NZ_BSNG01000001.1"/>
</dbReference>
<reference evidence="4" key="1">
    <citation type="journal article" date="2014" name="Int. J. Syst. Evol. Microbiol.">
        <title>Complete genome of a new Firmicutes species belonging to the dominant human colonic microbiota ('Ruminococcus bicirculans') reveals two chromosomes and a selective capacity to utilize plant glucans.</title>
        <authorList>
            <consortium name="NISC Comparative Sequencing Program"/>
            <person name="Wegmann U."/>
            <person name="Louis P."/>
            <person name="Goesmann A."/>
            <person name="Henrissat B."/>
            <person name="Duncan S.H."/>
            <person name="Flint H.J."/>
        </authorList>
    </citation>
    <scope>NUCLEOTIDE SEQUENCE</scope>
    <source>
        <strain evidence="4">NBRC 103855</strain>
    </source>
</reference>
<organism evidence="4 5">
    <name type="scientific">Devosia yakushimensis</name>
    <dbReference type="NCBI Taxonomy" id="470028"/>
    <lineage>
        <taxon>Bacteria</taxon>
        <taxon>Pseudomonadati</taxon>
        <taxon>Pseudomonadota</taxon>
        <taxon>Alphaproteobacteria</taxon>
        <taxon>Hyphomicrobiales</taxon>
        <taxon>Devosiaceae</taxon>
        <taxon>Devosia</taxon>
    </lineage>
</organism>
<evidence type="ECO:0000313" key="5">
    <source>
        <dbReference type="Proteomes" id="UP001161406"/>
    </source>
</evidence>
<dbReference type="InterPro" id="IPR016181">
    <property type="entry name" value="Acyl_CoA_acyltransferase"/>
</dbReference>